<evidence type="ECO:0000256" key="1">
    <source>
        <dbReference type="ARBA" id="ARBA00022630"/>
    </source>
</evidence>
<gene>
    <name evidence="4" type="ORF">CWM47_00595</name>
</gene>
<dbReference type="Pfam" id="PF01494">
    <property type="entry name" value="FAD_binding_3"/>
    <property type="match status" value="1"/>
</dbReference>
<keyword evidence="4" id="KW-0503">Monooxygenase</keyword>
<evidence type="ECO:0000313" key="5">
    <source>
        <dbReference type="Proteomes" id="UP000232883"/>
    </source>
</evidence>
<dbReference type="OrthoDB" id="9766816at2"/>
<dbReference type="InterPro" id="IPR036188">
    <property type="entry name" value="FAD/NAD-bd_sf"/>
</dbReference>
<dbReference type="SUPFAM" id="SSF54373">
    <property type="entry name" value="FAD-linked reductases, C-terminal domain"/>
    <property type="match status" value="1"/>
</dbReference>
<dbReference type="GO" id="GO:0071949">
    <property type="term" value="F:FAD binding"/>
    <property type="evidence" value="ECO:0007669"/>
    <property type="project" value="InterPro"/>
</dbReference>
<dbReference type="NCBIfam" id="NF006091">
    <property type="entry name" value="PRK08243.1"/>
    <property type="match status" value="1"/>
</dbReference>
<evidence type="ECO:0000256" key="2">
    <source>
        <dbReference type="ARBA" id="ARBA00022827"/>
    </source>
</evidence>
<keyword evidence="1" id="KW-0285">Flavoprotein</keyword>
<accession>A0A2K8YS41</accession>
<dbReference type="PANTHER" id="PTHR43004">
    <property type="entry name" value="TRK SYSTEM POTASSIUM UPTAKE PROTEIN"/>
    <property type="match status" value="1"/>
</dbReference>
<dbReference type="PRINTS" id="PR00420">
    <property type="entry name" value="RNGMNOXGNASE"/>
</dbReference>
<dbReference type="InterPro" id="IPR050641">
    <property type="entry name" value="RIFMO-like"/>
</dbReference>
<dbReference type="Gene3D" id="3.50.50.60">
    <property type="entry name" value="FAD/NAD(P)-binding domain"/>
    <property type="match status" value="1"/>
</dbReference>
<proteinExistence type="predicted"/>
<name>A0A2K8YS41_9BACT</name>
<dbReference type="SUPFAM" id="SSF51905">
    <property type="entry name" value="FAD/NAD(P)-binding domain"/>
    <property type="match status" value="1"/>
</dbReference>
<evidence type="ECO:0000259" key="3">
    <source>
        <dbReference type="Pfam" id="PF01494"/>
    </source>
</evidence>
<dbReference type="AlphaFoldDB" id="A0A2K8YS41"/>
<dbReference type="KEGG" id="spir:CWM47_00595"/>
<organism evidence="4 5">
    <name type="scientific">Spirosoma pollinicola</name>
    <dbReference type="NCBI Taxonomy" id="2057025"/>
    <lineage>
        <taxon>Bacteria</taxon>
        <taxon>Pseudomonadati</taxon>
        <taxon>Bacteroidota</taxon>
        <taxon>Cytophagia</taxon>
        <taxon>Cytophagales</taxon>
        <taxon>Cytophagaceae</taxon>
        <taxon>Spirosoma</taxon>
    </lineage>
</organism>
<dbReference type="EC" id="1.14.13.2" evidence="4"/>
<protein>
    <submittedName>
        <fullName evidence="4">4-hydroxybenzoate 3-monooxygenase</fullName>
        <ecNumber evidence="4">1.14.13.2</ecNumber>
    </submittedName>
</protein>
<dbReference type="EMBL" id="CP025096">
    <property type="protein sequence ID" value="AUD00447.1"/>
    <property type="molecule type" value="Genomic_DNA"/>
</dbReference>
<feature type="domain" description="FAD-binding" evidence="3">
    <location>
        <begin position="6"/>
        <end position="345"/>
    </location>
</feature>
<keyword evidence="5" id="KW-1185">Reference proteome</keyword>
<dbReference type="PANTHER" id="PTHR43004:SF3">
    <property type="entry name" value="P-HYDROXYBENZOATE HYDROXYLASE"/>
    <property type="match status" value="1"/>
</dbReference>
<dbReference type="Proteomes" id="UP000232883">
    <property type="component" value="Chromosome"/>
</dbReference>
<dbReference type="RefSeq" id="WP_100985873.1">
    <property type="nucleotide sequence ID" value="NZ_CP025096.1"/>
</dbReference>
<reference evidence="4 5" key="1">
    <citation type="submission" date="2017-11" db="EMBL/GenBank/DDBJ databases">
        <title>Taxonomic description and genome sequences of Spirosoma HA7 sp. nov., isolated from pollen microhabitat of Corylus avellana.</title>
        <authorList>
            <person name="Ambika Manirajan B."/>
            <person name="Suarez C."/>
            <person name="Ratering S."/>
            <person name="Geissler-Plaum R."/>
            <person name="Cardinale M."/>
            <person name="Sylvia S."/>
        </authorList>
    </citation>
    <scope>NUCLEOTIDE SEQUENCE [LARGE SCALE GENOMIC DNA]</scope>
    <source>
        <strain evidence="4 5">HA7</strain>
    </source>
</reference>
<keyword evidence="4" id="KW-0560">Oxidoreductase</keyword>
<dbReference type="InterPro" id="IPR002938">
    <property type="entry name" value="FAD-bd"/>
</dbReference>
<dbReference type="Gene3D" id="3.30.9.10">
    <property type="entry name" value="D-Amino Acid Oxidase, subunit A, domain 2"/>
    <property type="match status" value="1"/>
</dbReference>
<keyword evidence="2" id="KW-0274">FAD</keyword>
<sequence>MNQTHTQVGIIGAGPAGLLLAQLLHLQGIDSVVLENRSRERVESRQRAGLLEQTTVDLLRQAGASARLDQLGLVHEGVLLNYNGKRHRIALKELTGGSCVTIYSQTEIVKDLINTRLAAGGMLLFEAEATKLEGLDTDRPTIHYTHEGESHTLTCDFVAGCDGFHGISRASVPPELLTIYDKTYPYCWLGIIARVPPSTHELIYAYHENGFALHSMRSPELSRLYVQCALTDTLEDWPDERIWNELKIRLGTPGWTLQEGPILEKSITPMRSFVSEPMQFDRLYLAGDAAHIVPPTGGKGLNMAVSDTKNLFEALWLWYKEQNTRLLEGYTAACSRRVWRVQDFSNYMTELLHKQPDKAAFDQQLQKSKFDLLTNSEAASRVIAENYVGLASKRASEAVEFPIIPPTV</sequence>
<dbReference type="GO" id="GO:0018659">
    <property type="term" value="F:4-hydroxybenzoate 3-monooxygenase activity"/>
    <property type="evidence" value="ECO:0007669"/>
    <property type="project" value="UniProtKB-EC"/>
</dbReference>
<evidence type="ECO:0000313" key="4">
    <source>
        <dbReference type="EMBL" id="AUD00447.1"/>
    </source>
</evidence>